<dbReference type="AlphaFoldDB" id="A0A4Y2ICV1"/>
<name>A0A4Y2ICV1_ARAVE</name>
<dbReference type="Proteomes" id="UP000499080">
    <property type="component" value="Unassembled WGS sequence"/>
</dbReference>
<accession>A0A4Y2ICV1</accession>
<dbReference type="EMBL" id="BGPR01002553">
    <property type="protein sequence ID" value="GBM75380.1"/>
    <property type="molecule type" value="Genomic_DNA"/>
</dbReference>
<gene>
    <name evidence="1" type="ORF">AVEN_207274_1</name>
</gene>
<reference evidence="1 2" key="1">
    <citation type="journal article" date="2019" name="Sci. Rep.">
        <title>Orb-weaving spider Araneus ventricosus genome elucidates the spidroin gene catalogue.</title>
        <authorList>
            <person name="Kono N."/>
            <person name="Nakamura H."/>
            <person name="Ohtoshi R."/>
            <person name="Moran D.A.P."/>
            <person name="Shinohara A."/>
            <person name="Yoshida Y."/>
            <person name="Fujiwara M."/>
            <person name="Mori M."/>
            <person name="Tomita M."/>
            <person name="Arakawa K."/>
        </authorList>
    </citation>
    <scope>NUCLEOTIDE SEQUENCE [LARGE SCALE GENOMIC DNA]</scope>
</reference>
<sequence length="100" mass="11178">MLNLTSKVPDSKPDFIRDPSVLWYMLNSDVEGSPTKPDYLRSVLCDRAMLNLTSKVPVRNPISSEIRLVLSQDMLNLKSKVPDSNPISLRSVLSEPGHVN</sequence>
<keyword evidence="2" id="KW-1185">Reference proteome</keyword>
<proteinExistence type="predicted"/>
<comment type="caution">
    <text evidence="1">The sequence shown here is derived from an EMBL/GenBank/DDBJ whole genome shotgun (WGS) entry which is preliminary data.</text>
</comment>
<protein>
    <submittedName>
        <fullName evidence="1">Uncharacterized protein</fullName>
    </submittedName>
</protein>
<evidence type="ECO:0000313" key="1">
    <source>
        <dbReference type="EMBL" id="GBM75380.1"/>
    </source>
</evidence>
<organism evidence="1 2">
    <name type="scientific">Araneus ventricosus</name>
    <name type="common">Orbweaver spider</name>
    <name type="synonym">Epeira ventricosa</name>
    <dbReference type="NCBI Taxonomy" id="182803"/>
    <lineage>
        <taxon>Eukaryota</taxon>
        <taxon>Metazoa</taxon>
        <taxon>Ecdysozoa</taxon>
        <taxon>Arthropoda</taxon>
        <taxon>Chelicerata</taxon>
        <taxon>Arachnida</taxon>
        <taxon>Araneae</taxon>
        <taxon>Araneomorphae</taxon>
        <taxon>Entelegynae</taxon>
        <taxon>Araneoidea</taxon>
        <taxon>Araneidae</taxon>
        <taxon>Araneus</taxon>
    </lineage>
</organism>
<evidence type="ECO:0000313" key="2">
    <source>
        <dbReference type="Proteomes" id="UP000499080"/>
    </source>
</evidence>